<dbReference type="Pfam" id="PF00144">
    <property type="entry name" value="Beta-lactamase"/>
    <property type="match status" value="1"/>
</dbReference>
<evidence type="ECO:0000313" key="3">
    <source>
        <dbReference type="Proteomes" id="UP000015527"/>
    </source>
</evidence>
<dbReference type="Proteomes" id="UP000015527">
    <property type="component" value="Unassembled WGS sequence"/>
</dbReference>
<sequence>MTAIRERLQAALDRRMLLRMAGAAGIGAALLPGLVRAATQLESLPRVRALLERWTGTAEKPGVFPGLVASLGMLGREAEFVARGAQGFTDGTPISAQSLFRIYSMTKPITGIMAMQLIAEGRLSLDQPLADVLPRFAAMQVQDRYDGSLSALHAAPRAITMRHLLTHTSGLGYSIIQTGPIRDLLQAKGLAAGQVTRLQVPGFTDAAPAPSLALFADRLADVPLVYDPATHWSYSLGLDLMGRVIEVVTGRPFDIYLREALFEPAGMTSTFFQVPAADRARLTTNYAALGEVLVPIDEPGNSLFLDKPAFPFGGSGLVSSPRDYDRFLRLLAQRGVLDGKRVLAESAVMTGTGDLLPPLVRLSAMLPPGSGFGAGGRVGKGAEAGIFGWSGAAATVGMVDMIRGLRSQLFAQFMPPNAFGLIPQFQTALKADIMALLETQS</sequence>
<dbReference type="PANTHER" id="PTHR43283">
    <property type="entry name" value="BETA-LACTAMASE-RELATED"/>
    <property type="match status" value="1"/>
</dbReference>
<dbReference type="OrthoDB" id="9808046at2"/>
<comment type="caution">
    <text evidence="2">The sequence shown here is derived from an EMBL/GenBank/DDBJ whole genome shotgun (WGS) entry which is preliminary data.</text>
</comment>
<dbReference type="PATRIC" id="fig|1096930.3.peg.2064"/>
<dbReference type="Gene3D" id="3.40.710.10">
    <property type="entry name" value="DD-peptidase/beta-lactamase superfamily"/>
    <property type="match status" value="1"/>
</dbReference>
<proteinExistence type="predicted"/>
<dbReference type="InterPro" id="IPR006311">
    <property type="entry name" value="TAT_signal"/>
</dbReference>
<dbReference type="InterPro" id="IPR050789">
    <property type="entry name" value="Diverse_Enzym_Activities"/>
</dbReference>
<protein>
    <recommendedName>
        <fullName evidence="1">Beta-lactamase-related domain-containing protein</fullName>
    </recommendedName>
</protein>
<accession>T0IVI2</accession>
<dbReference type="eggNOG" id="COG1680">
    <property type="taxonomic scope" value="Bacteria"/>
</dbReference>
<dbReference type="InterPro" id="IPR001466">
    <property type="entry name" value="Beta-lactam-related"/>
</dbReference>
<dbReference type="RefSeq" id="WP_021233933.1">
    <property type="nucleotide sequence ID" value="NZ_ATHL01000075.1"/>
</dbReference>
<evidence type="ECO:0000259" key="1">
    <source>
        <dbReference type="Pfam" id="PF00144"/>
    </source>
</evidence>
<feature type="domain" description="Beta-lactamase-related" evidence="1">
    <location>
        <begin position="64"/>
        <end position="417"/>
    </location>
</feature>
<dbReference type="SUPFAM" id="SSF56601">
    <property type="entry name" value="beta-lactamase/transpeptidase-like"/>
    <property type="match status" value="1"/>
</dbReference>
<evidence type="ECO:0000313" key="2">
    <source>
        <dbReference type="EMBL" id="EQB15815.1"/>
    </source>
</evidence>
<keyword evidence="3" id="KW-1185">Reference proteome</keyword>
<dbReference type="EMBL" id="ATHL01000075">
    <property type="protein sequence ID" value="EQB15815.1"/>
    <property type="molecule type" value="Genomic_DNA"/>
</dbReference>
<gene>
    <name evidence="2" type="ORF">L284_10420</name>
</gene>
<dbReference type="InterPro" id="IPR012338">
    <property type="entry name" value="Beta-lactam/transpept-like"/>
</dbReference>
<organism evidence="2 3">
    <name type="scientific">Novosphingobium lindaniclasticum LE124</name>
    <dbReference type="NCBI Taxonomy" id="1096930"/>
    <lineage>
        <taxon>Bacteria</taxon>
        <taxon>Pseudomonadati</taxon>
        <taxon>Pseudomonadota</taxon>
        <taxon>Alphaproteobacteria</taxon>
        <taxon>Sphingomonadales</taxon>
        <taxon>Sphingomonadaceae</taxon>
        <taxon>Novosphingobium</taxon>
    </lineage>
</organism>
<dbReference type="PANTHER" id="PTHR43283:SF3">
    <property type="entry name" value="BETA-LACTAMASE FAMILY PROTEIN (AFU_ORTHOLOGUE AFUA_5G07500)"/>
    <property type="match status" value="1"/>
</dbReference>
<name>T0IVI2_9SPHN</name>
<dbReference type="AlphaFoldDB" id="T0IVI2"/>
<reference evidence="2 3" key="1">
    <citation type="journal article" date="2013" name="Genome Announc.">
        <title>Genome Sequence of Novosphingobium lindaniclasticum LE124T, Isolated from a Hexachlorocyclohexane Dumpsite.</title>
        <authorList>
            <person name="Saxena A."/>
            <person name="Nayyar N."/>
            <person name="Sangwan N."/>
            <person name="Kumari R."/>
            <person name="Khurana J.P."/>
            <person name="Lal R."/>
        </authorList>
    </citation>
    <scope>NUCLEOTIDE SEQUENCE [LARGE SCALE GENOMIC DNA]</scope>
    <source>
        <strain evidence="2 3">LE124</strain>
    </source>
</reference>
<dbReference type="PROSITE" id="PS51318">
    <property type="entry name" value="TAT"/>
    <property type="match status" value="1"/>
</dbReference>